<organism evidence="1 2">
    <name type="scientific">Cryptococcus depauperatus CBS 7841</name>
    <dbReference type="NCBI Taxonomy" id="1295531"/>
    <lineage>
        <taxon>Eukaryota</taxon>
        <taxon>Fungi</taxon>
        <taxon>Dikarya</taxon>
        <taxon>Basidiomycota</taxon>
        <taxon>Agaricomycotina</taxon>
        <taxon>Tremellomycetes</taxon>
        <taxon>Tremellales</taxon>
        <taxon>Cryptococcaceae</taxon>
        <taxon>Cryptococcus</taxon>
    </lineage>
</organism>
<gene>
    <name evidence="1" type="ORF">L203_100603</name>
</gene>
<reference evidence="1" key="2">
    <citation type="journal article" date="2022" name="Elife">
        <title>Obligate sexual reproduction of a homothallic fungus closely related to the Cryptococcus pathogenic species complex.</title>
        <authorList>
            <person name="Passer A.R."/>
            <person name="Clancey S.A."/>
            <person name="Shea T."/>
            <person name="David-Palma M."/>
            <person name="Averette A.F."/>
            <person name="Boekhout T."/>
            <person name="Porcel B.M."/>
            <person name="Nowrousian M."/>
            <person name="Cuomo C.A."/>
            <person name="Sun S."/>
            <person name="Heitman J."/>
            <person name="Coelho M.A."/>
        </authorList>
    </citation>
    <scope>NUCLEOTIDE SEQUENCE</scope>
    <source>
        <strain evidence="1">CBS 7841</strain>
    </source>
</reference>
<evidence type="ECO:0000313" key="1">
    <source>
        <dbReference type="EMBL" id="WVN85457.1"/>
    </source>
</evidence>
<reference evidence="1" key="3">
    <citation type="submission" date="2024-01" db="EMBL/GenBank/DDBJ databases">
        <authorList>
            <person name="Coelho M.A."/>
            <person name="David-Palma M."/>
            <person name="Shea T."/>
            <person name="Sun S."/>
            <person name="Cuomo C.A."/>
            <person name="Heitman J."/>
        </authorList>
    </citation>
    <scope>NUCLEOTIDE SEQUENCE</scope>
    <source>
        <strain evidence="1">CBS 7841</strain>
    </source>
</reference>
<keyword evidence="2" id="KW-1185">Reference proteome</keyword>
<dbReference type="EMBL" id="CP143784">
    <property type="protein sequence ID" value="WVN85457.1"/>
    <property type="molecule type" value="Genomic_DNA"/>
</dbReference>
<reference evidence="1" key="1">
    <citation type="submission" date="2016-06" db="EMBL/GenBank/DDBJ databases">
        <authorList>
            <person name="Cuomo C."/>
            <person name="Litvintseva A."/>
            <person name="Heitman J."/>
            <person name="Chen Y."/>
            <person name="Sun S."/>
            <person name="Springer D."/>
            <person name="Dromer F."/>
            <person name="Young S."/>
            <person name="Zeng Q."/>
            <person name="Chapman S."/>
            <person name="Gujja S."/>
            <person name="Saif S."/>
            <person name="Birren B."/>
        </authorList>
    </citation>
    <scope>NUCLEOTIDE SEQUENCE</scope>
    <source>
        <strain evidence="1">CBS 7841</strain>
    </source>
</reference>
<dbReference type="AlphaFoldDB" id="A0AAJ8LZ76"/>
<protein>
    <submittedName>
        <fullName evidence="1">Uncharacterized protein</fullName>
    </submittedName>
</protein>
<name>A0AAJ8LZ76_9TREE</name>
<accession>A0AAJ8LZ76</accession>
<sequence>MYNICRPQHIYISVARQPQRLLTTSLWASSQQDERPKIQTWFLKQPLAQPSESEACNAPTDMIPAPSPLPLGLPPALQKFHAFLTEPSPSQASEVILPHTLSFFNTRSASASPEAAHFLHDFEFSAKGDRMIGNLLEEGEVIKGEDAVSPAWEWVGVVQVRGRGRGIVNRADGVIRRWLLKNPLSPELKPVTLEHPKTPRIDPDADWSIVPREVASGGSLERQRVDEGYGTLERNLIIRVIVDMRLGVVLGQSQN</sequence>
<dbReference type="RefSeq" id="XP_066066157.1">
    <property type="nucleotide sequence ID" value="XM_066210060.1"/>
</dbReference>
<evidence type="ECO:0000313" key="2">
    <source>
        <dbReference type="Proteomes" id="UP000094043"/>
    </source>
</evidence>
<proteinExistence type="predicted"/>
<dbReference type="GeneID" id="91084818"/>
<dbReference type="KEGG" id="cdep:91084818"/>
<dbReference type="Proteomes" id="UP000094043">
    <property type="component" value="Chromosome 1"/>
</dbReference>